<dbReference type="Proteomes" id="UP001152795">
    <property type="component" value="Unassembled WGS sequence"/>
</dbReference>
<feature type="region of interest" description="Disordered" evidence="1">
    <location>
        <begin position="1"/>
        <end position="21"/>
    </location>
</feature>
<protein>
    <submittedName>
        <fullName evidence="2">Zinc finger MYM-type 1-like</fullName>
    </submittedName>
</protein>
<dbReference type="OrthoDB" id="1092014at2759"/>
<dbReference type="PANTHER" id="PTHR45749:SF28">
    <property type="entry name" value="ZINC FINGER MYM-TYPE PROTEIN 1-LIKE-RELATED"/>
    <property type="match status" value="1"/>
</dbReference>
<feature type="compositionally biased region" description="Basic and acidic residues" evidence="1">
    <location>
        <begin position="1"/>
        <end position="18"/>
    </location>
</feature>
<reference evidence="2" key="1">
    <citation type="submission" date="2020-04" db="EMBL/GenBank/DDBJ databases">
        <authorList>
            <person name="Alioto T."/>
            <person name="Alioto T."/>
            <person name="Gomez Garrido J."/>
        </authorList>
    </citation>
    <scope>NUCLEOTIDE SEQUENCE</scope>
    <source>
        <strain evidence="2">A484AB</strain>
    </source>
</reference>
<dbReference type="PANTHER" id="PTHR45749">
    <property type="match status" value="1"/>
</dbReference>
<comment type="caution">
    <text evidence="2">The sequence shown here is derived from an EMBL/GenBank/DDBJ whole genome shotgun (WGS) entry which is preliminary data.</text>
</comment>
<gene>
    <name evidence="2" type="ORF">PACLA_8A067511</name>
</gene>
<organism evidence="2 3">
    <name type="scientific">Paramuricea clavata</name>
    <name type="common">Red gorgonian</name>
    <name type="synonym">Violescent sea-whip</name>
    <dbReference type="NCBI Taxonomy" id="317549"/>
    <lineage>
        <taxon>Eukaryota</taxon>
        <taxon>Metazoa</taxon>
        <taxon>Cnidaria</taxon>
        <taxon>Anthozoa</taxon>
        <taxon>Octocorallia</taxon>
        <taxon>Malacalcyonacea</taxon>
        <taxon>Plexauridae</taxon>
        <taxon>Paramuricea</taxon>
    </lineage>
</organism>
<proteinExistence type="predicted"/>
<name>A0A7D9HGJ7_PARCT</name>
<evidence type="ECO:0000313" key="3">
    <source>
        <dbReference type="Proteomes" id="UP001152795"/>
    </source>
</evidence>
<accession>A0A7D9HGJ7</accession>
<dbReference type="AlphaFoldDB" id="A0A7D9HGJ7"/>
<keyword evidence="3" id="KW-1185">Reference proteome</keyword>
<dbReference type="SUPFAM" id="SSF53098">
    <property type="entry name" value="Ribonuclease H-like"/>
    <property type="match status" value="1"/>
</dbReference>
<dbReference type="InterPro" id="IPR012337">
    <property type="entry name" value="RNaseH-like_sf"/>
</dbReference>
<sequence length="308" mass="35739">MDKDWLHRHEKPMSDGKKHERTRSHLTAFKMWKMYGVNVQVDSLLSQARRDEIQHHNEEELAFIGHYESEDSLNIDKLGQCSNIKEKLIMQTYDGASVMSGHINGVQTLVRQEYLFAQFVHCAAHRLNLVLCQSASSIAPVKIFFINTSAFSTFTSNAPRRKAFLTSHNLEFPNPGDTRWYYRACVIVLYKNYEKLLDVFDEVTEQPDGWDDESLDKILEQSSILYSVLQNTGTDFSYGISRIERFKNFVSALRTDEDFDKFYQEAVDKVGQPVSRVDKKHNYKQLYFEKGERIFKEQIGSGSAQFSL</sequence>
<evidence type="ECO:0000313" key="2">
    <source>
        <dbReference type="EMBL" id="CAB3981985.1"/>
    </source>
</evidence>
<dbReference type="EMBL" id="CACRXK020000451">
    <property type="protein sequence ID" value="CAB3981985.1"/>
    <property type="molecule type" value="Genomic_DNA"/>
</dbReference>
<evidence type="ECO:0000256" key="1">
    <source>
        <dbReference type="SAM" id="MobiDB-lite"/>
    </source>
</evidence>